<keyword evidence="1" id="KW-1015">Disulfide bond</keyword>
<feature type="signal peptide" evidence="2">
    <location>
        <begin position="1"/>
        <end position="16"/>
    </location>
</feature>
<sequence>MRTLLLLLAIVVFASARVPSKMFRSKGAKLCTFCNSFVGGIELGIASEEKDLEALANTLCDTLCKKEPALDTICRGLIDNELESIVNWLLKNEDAQTVCKQLHLC</sequence>
<feature type="domain" description="Saposin B-type" evidence="3">
    <location>
        <begin position="27"/>
        <end position="105"/>
    </location>
</feature>
<dbReference type="OrthoDB" id="5863152at2759"/>
<dbReference type="WBParaSite" id="EVEC_0000687501-mRNA-1">
    <property type="protein sequence ID" value="EVEC_0000687501-mRNA-1"/>
    <property type="gene ID" value="EVEC_0000687501"/>
</dbReference>
<gene>
    <name evidence="4" type="ORF">EVEC_LOCUS6423</name>
</gene>
<accession>A0A0N4V903</accession>
<evidence type="ECO:0000259" key="3">
    <source>
        <dbReference type="PROSITE" id="PS50015"/>
    </source>
</evidence>
<evidence type="ECO:0000256" key="2">
    <source>
        <dbReference type="SAM" id="SignalP"/>
    </source>
</evidence>
<dbReference type="Gene3D" id="1.10.225.10">
    <property type="entry name" value="Saposin-like"/>
    <property type="match status" value="1"/>
</dbReference>
<keyword evidence="5" id="KW-1185">Reference proteome</keyword>
<feature type="chain" id="PRO_5043122739" evidence="2">
    <location>
        <begin position="17"/>
        <end position="105"/>
    </location>
</feature>
<evidence type="ECO:0000313" key="6">
    <source>
        <dbReference type="WBParaSite" id="EVEC_0000687501-mRNA-1"/>
    </source>
</evidence>
<evidence type="ECO:0000256" key="1">
    <source>
        <dbReference type="ARBA" id="ARBA00023157"/>
    </source>
</evidence>
<dbReference type="SMART" id="SM00741">
    <property type="entry name" value="SapB"/>
    <property type="match status" value="1"/>
</dbReference>
<proteinExistence type="predicted"/>
<dbReference type="AlphaFoldDB" id="A0A0N4V903"/>
<evidence type="ECO:0000313" key="4">
    <source>
        <dbReference type="EMBL" id="VDD91672.1"/>
    </source>
</evidence>
<dbReference type="InterPro" id="IPR011001">
    <property type="entry name" value="Saposin-like"/>
</dbReference>
<name>A0A0N4V903_ENTVE</name>
<evidence type="ECO:0000313" key="5">
    <source>
        <dbReference type="Proteomes" id="UP000274131"/>
    </source>
</evidence>
<dbReference type="InterPro" id="IPR008138">
    <property type="entry name" value="SapB_2"/>
</dbReference>
<dbReference type="PROSITE" id="PS50015">
    <property type="entry name" value="SAP_B"/>
    <property type="match status" value="1"/>
</dbReference>
<reference evidence="4 5" key="2">
    <citation type="submission" date="2018-10" db="EMBL/GenBank/DDBJ databases">
        <authorList>
            <consortium name="Pathogen Informatics"/>
        </authorList>
    </citation>
    <scope>NUCLEOTIDE SEQUENCE [LARGE SCALE GENOMIC DNA]</scope>
</reference>
<keyword evidence="2" id="KW-0732">Signal</keyword>
<organism evidence="6">
    <name type="scientific">Enterobius vermicularis</name>
    <name type="common">Human pinworm</name>
    <dbReference type="NCBI Taxonomy" id="51028"/>
    <lineage>
        <taxon>Eukaryota</taxon>
        <taxon>Metazoa</taxon>
        <taxon>Ecdysozoa</taxon>
        <taxon>Nematoda</taxon>
        <taxon>Chromadorea</taxon>
        <taxon>Rhabditida</taxon>
        <taxon>Spirurina</taxon>
        <taxon>Oxyuridomorpha</taxon>
        <taxon>Oxyuroidea</taxon>
        <taxon>Oxyuridae</taxon>
        <taxon>Enterobius</taxon>
    </lineage>
</organism>
<reference evidence="6" key="1">
    <citation type="submission" date="2017-02" db="UniProtKB">
        <authorList>
            <consortium name="WormBaseParasite"/>
        </authorList>
    </citation>
    <scope>IDENTIFICATION</scope>
</reference>
<protein>
    <submittedName>
        <fullName evidence="6">Saposin B-type domain-containing protein</fullName>
    </submittedName>
</protein>
<dbReference type="EMBL" id="UXUI01008504">
    <property type="protein sequence ID" value="VDD91672.1"/>
    <property type="molecule type" value="Genomic_DNA"/>
</dbReference>
<dbReference type="SUPFAM" id="SSF47862">
    <property type="entry name" value="Saposin"/>
    <property type="match status" value="1"/>
</dbReference>
<dbReference type="Pfam" id="PF03489">
    <property type="entry name" value="SapB_2"/>
    <property type="match status" value="1"/>
</dbReference>
<dbReference type="InterPro" id="IPR008139">
    <property type="entry name" value="SaposinB_dom"/>
</dbReference>
<dbReference type="Proteomes" id="UP000274131">
    <property type="component" value="Unassembled WGS sequence"/>
</dbReference>